<dbReference type="RefSeq" id="WP_075860077.1">
    <property type="nucleotide sequence ID" value="NZ_BDJK01000055.1"/>
</dbReference>
<keyword evidence="3 6" id="KW-0067">ATP-binding</keyword>
<feature type="coiled-coil region" evidence="6">
    <location>
        <begin position="990"/>
        <end position="1045"/>
    </location>
</feature>
<evidence type="ECO:0000256" key="1">
    <source>
        <dbReference type="ARBA" id="ARBA00022490"/>
    </source>
</evidence>
<dbReference type="NCBIfam" id="TIGR02168">
    <property type="entry name" value="SMC_prok_B"/>
    <property type="match status" value="1"/>
</dbReference>
<dbReference type="Gene3D" id="3.30.70.1620">
    <property type="match status" value="1"/>
</dbReference>
<organism evidence="8 9">
    <name type="scientific">Carboxydothermus pertinax</name>
    <dbReference type="NCBI Taxonomy" id="870242"/>
    <lineage>
        <taxon>Bacteria</taxon>
        <taxon>Bacillati</taxon>
        <taxon>Bacillota</taxon>
        <taxon>Clostridia</taxon>
        <taxon>Thermoanaerobacterales</taxon>
        <taxon>Thermoanaerobacteraceae</taxon>
        <taxon>Carboxydothermus</taxon>
    </lineage>
</organism>
<feature type="coiled-coil region" evidence="6">
    <location>
        <begin position="296"/>
        <end position="351"/>
    </location>
</feature>
<dbReference type="InterPro" id="IPR011890">
    <property type="entry name" value="SMC_prok"/>
</dbReference>
<feature type="coiled-coil region" evidence="6">
    <location>
        <begin position="677"/>
        <end position="879"/>
    </location>
</feature>
<dbReference type="InterPro" id="IPR027417">
    <property type="entry name" value="P-loop_NTPase"/>
</dbReference>
<protein>
    <recommendedName>
        <fullName evidence="6">Chromosome partition protein Smc</fullName>
    </recommendedName>
</protein>
<evidence type="ECO:0000313" key="8">
    <source>
        <dbReference type="EMBL" id="GAV23686.1"/>
    </source>
</evidence>
<feature type="binding site" evidence="6">
    <location>
        <begin position="31"/>
        <end position="38"/>
    </location>
    <ligand>
        <name>ATP</name>
        <dbReference type="ChEBI" id="CHEBI:30616"/>
    </ligand>
</feature>
<dbReference type="HAMAP" id="MF_01894">
    <property type="entry name" value="Smc_prok"/>
    <property type="match status" value="1"/>
</dbReference>
<dbReference type="InterPro" id="IPR036277">
    <property type="entry name" value="SMC_hinge_sf"/>
</dbReference>
<keyword evidence="1 6" id="KW-0963">Cytoplasm</keyword>
<dbReference type="STRING" id="870242.cpu_21960"/>
<dbReference type="SMART" id="SM00968">
    <property type="entry name" value="SMC_hinge"/>
    <property type="match status" value="1"/>
</dbReference>
<dbReference type="GO" id="GO:0007059">
    <property type="term" value="P:chromosome segregation"/>
    <property type="evidence" value="ECO:0007669"/>
    <property type="project" value="UniProtKB-UniRule"/>
</dbReference>
<dbReference type="Pfam" id="PF02463">
    <property type="entry name" value="SMC_N"/>
    <property type="match status" value="1"/>
</dbReference>
<comment type="subunit">
    <text evidence="6">Homodimer.</text>
</comment>
<accession>A0A1L8CXM9</accession>
<sequence>MLKKIIIQGFKSFAEKTEISFDASITGIVGPNGSGKSNVAEAIRWALGETKTKVLRFERQQDVIFTGSQGKKPVGMAEVTLILDNSNNYFSLPYDEIAITRRCYRSGESEFFINKSPCRLKDIHELLVDTGLGKHGYAIIGQGQVDEILFSSPEEKRSYLEEAAGINRFRWRELEAKKKLLETQSGITRLEDLSRELFTEYQEKETEVNKARTYLLLKEELTAKAKRFYGVKIKSLLEEVQKNEKKISALKNTLDETQFKITKLEAEYAVRISEEEQLANNRDSAQKIVISLENCLDKLLNEKKFQQHEESRLLQNLVNLKEQIQINGNKLAEVQKELKSFYSQVNLLKEKEKEIIIKINNQREKLGVDEEKLLDLRKSLEEQKDEQFELNFREVSLKNEIGFITERIDRLTKECLKIEGEISELTKEISEAECLLNNLVDDKKQALIKLDGLKKERGVLEERVLFLKKEIEILQKEQSILEKRYHETSARLQILNKLEESYEGYGKEIKNLFEAKQKGILKNPHNIIGTVGEYLEVNEKYRLAIETALGASIKNVIVNNAQELEPILVYLKENKLGRITFLALDLLSVDSLKTNFIELKDVSGFIGKAIDLITFPQKLSKVYESLLGKVLVGTDYQACLKIAKITKHKFKVVSLEGELLLPGGAIVGGSFASQSSVLQRKNEIKFLNKQINELLEKKAEVTETIKKLIKEQEELTLKIANLREEVNKTEGNITEMAFKEESLQEKKDRLVSRYLELKNQLGKNIKERDNLIAEKETREKEILKINETKAKLQDKIRNLEEQISTINNLIEKNQNYHQALNLEKIQVEKALENLNNLIREKRYQQKEIFERQLSNARKAIEAKKTLLTLRNDLINLEKKTKVHQEVLMFATNSYEKIKNSHESLKAKLTEVQYNLSQLQKFTQRQIADLTRLEAKQRALIQEINSIKLLLNEKYGIVLGDEETISMDESNIEETDIETLYQQLQDLGTVNVFVIDEHKRLEERINFLNKQKRDLEEAKEQLENLLEQLNKEIEQKFNEFLNLLNREYDLVFKELFGGGRAALEKITGEFKKEGVEIIVELPGKKRQPLGLLSGGERALATIALLFALFNLKPSPFCVLDEIDAALDEVNVQRFSSYLKKIGQKSQVIIITHRRGSMEACSKLVGISMQEGCSKVLSISLQNIKAG</sequence>
<evidence type="ECO:0000256" key="6">
    <source>
        <dbReference type="HAMAP-Rule" id="MF_01894"/>
    </source>
</evidence>
<comment type="subcellular location">
    <subcellularLocation>
        <location evidence="6">Cytoplasm</location>
    </subcellularLocation>
</comment>
<dbReference type="GO" id="GO:0016887">
    <property type="term" value="F:ATP hydrolysis activity"/>
    <property type="evidence" value="ECO:0007669"/>
    <property type="project" value="InterPro"/>
</dbReference>
<dbReference type="InterPro" id="IPR024704">
    <property type="entry name" value="SMC"/>
</dbReference>
<evidence type="ECO:0000313" key="9">
    <source>
        <dbReference type="Proteomes" id="UP000187485"/>
    </source>
</evidence>
<comment type="caution">
    <text evidence="8">The sequence shown here is derived from an EMBL/GenBank/DDBJ whole genome shotgun (WGS) entry which is preliminary data.</text>
</comment>
<evidence type="ECO:0000259" key="7">
    <source>
        <dbReference type="SMART" id="SM00968"/>
    </source>
</evidence>
<proteinExistence type="inferred from homology"/>
<feature type="coiled-coil region" evidence="6">
    <location>
        <begin position="233"/>
        <end position="267"/>
    </location>
</feature>
<dbReference type="OrthoDB" id="9808768at2"/>
<dbReference type="GO" id="GO:0005524">
    <property type="term" value="F:ATP binding"/>
    <property type="evidence" value="ECO:0007669"/>
    <property type="project" value="UniProtKB-UniRule"/>
</dbReference>
<dbReference type="GO" id="GO:0007062">
    <property type="term" value="P:sister chromatid cohesion"/>
    <property type="evidence" value="ECO:0007669"/>
    <property type="project" value="InterPro"/>
</dbReference>
<feature type="coiled-coil region" evidence="6">
    <location>
        <begin position="408"/>
        <end position="515"/>
    </location>
</feature>
<evidence type="ECO:0000256" key="3">
    <source>
        <dbReference type="ARBA" id="ARBA00022840"/>
    </source>
</evidence>
<dbReference type="Pfam" id="PF06470">
    <property type="entry name" value="SMC_hinge"/>
    <property type="match status" value="1"/>
</dbReference>
<dbReference type="GO" id="GO:0005694">
    <property type="term" value="C:chromosome"/>
    <property type="evidence" value="ECO:0007669"/>
    <property type="project" value="InterPro"/>
</dbReference>
<name>A0A1L8CXM9_9THEO</name>
<comment type="similarity">
    <text evidence="6">Belongs to the SMC family.</text>
</comment>
<dbReference type="GO" id="GO:0006260">
    <property type="term" value="P:DNA replication"/>
    <property type="evidence" value="ECO:0007669"/>
    <property type="project" value="UniProtKB-UniRule"/>
</dbReference>
<feature type="domain" description="SMC hinge" evidence="7">
    <location>
        <begin position="525"/>
        <end position="643"/>
    </location>
</feature>
<gene>
    <name evidence="6" type="primary">smc</name>
    <name evidence="8" type="ORF">cpu_21960</name>
</gene>
<dbReference type="EMBL" id="BDJK01000055">
    <property type="protein sequence ID" value="GAV23686.1"/>
    <property type="molecule type" value="Genomic_DNA"/>
</dbReference>
<dbReference type="PANTHER" id="PTHR43977">
    <property type="entry name" value="STRUCTURAL MAINTENANCE OF CHROMOSOMES PROTEIN 3"/>
    <property type="match status" value="1"/>
</dbReference>
<evidence type="ECO:0000256" key="4">
    <source>
        <dbReference type="ARBA" id="ARBA00023054"/>
    </source>
</evidence>
<dbReference type="InterPro" id="IPR003395">
    <property type="entry name" value="RecF/RecN/SMC_N"/>
</dbReference>
<keyword evidence="9" id="KW-1185">Reference proteome</keyword>
<evidence type="ECO:0000256" key="5">
    <source>
        <dbReference type="ARBA" id="ARBA00023125"/>
    </source>
</evidence>
<comment type="domain">
    <text evidence="6">Contains large globular domains required for ATP hydrolysis at each terminus and a third globular domain forming a flexible hinge near the middle of the molecule. These domains are separated by coiled-coil structures.</text>
</comment>
<reference evidence="9" key="1">
    <citation type="submission" date="2016-12" db="EMBL/GenBank/DDBJ databases">
        <title>Draft Genome Sequences od Carboxydothermus pertinax and islandicus, Hydrogenogenic Carboxydotrophic Bacteria.</title>
        <authorList>
            <person name="Fukuyama Y."/>
            <person name="Ohmae K."/>
            <person name="Yoneda Y."/>
            <person name="Yoshida T."/>
            <person name="Sako Y."/>
        </authorList>
    </citation>
    <scope>NUCLEOTIDE SEQUENCE [LARGE SCALE GENOMIC DNA]</scope>
    <source>
        <strain evidence="9">Ug1</strain>
    </source>
</reference>
<dbReference type="Gene3D" id="3.40.50.300">
    <property type="entry name" value="P-loop containing nucleotide triphosphate hydrolases"/>
    <property type="match status" value="2"/>
</dbReference>
<dbReference type="GO" id="GO:0005737">
    <property type="term" value="C:cytoplasm"/>
    <property type="evidence" value="ECO:0007669"/>
    <property type="project" value="UniProtKB-SubCell"/>
</dbReference>
<dbReference type="AlphaFoldDB" id="A0A1L8CXM9"/>
<evidence type="ECO:0000256" key="2">
    <source>
        <dbReference type="ARBA" id="ARBA00022741"/>
    </source>
</evidence>
<dbReference type="Gene3D" id="1.20.1060.20">
    <property type="match status" value="1"/>
</dbReference>
<dbReference type="PIRSF" id="PIRSF005719">
    <property type="entry name" value="SMC"/>
    <property type="match status" value="1"/>
</dbReference>
<dbReference type="GO" id="GO:0030261">
    <property type="term" value="P:chromosome condensation"/>
    <property type="evidence" value="ECO:0007669"/>
    <property type="project" value="InterPro"/>
</dbReference>
<dbReference type="SUPFAM" id="SSF75553">
    <property type="entry name" value="Smc hinge domain"/>
    <property type="match status" value="1"/>
</dbReference>
<dbReference type="InterPro" id="IPR010935">
    <property type="entry name" value="SMC_hinge"/>
</dbReference>
<keyword evidence="2 6" id="KW-0547">Nucleotide-binding</keyword>
<keyword evidence="4 6" id="KW-0175">Coiled coil</keyword>
<dbReference type="SUPFAM" id="SSF52540">
    <property type="entry name" value="P-loop containing nucleoside triphosphate hydrolases"/>
    <property type="match status" value="1"/>
</dbReference>
<dbReference type="GO" id="GO:0003677">
    <property type="term" value="F:DNA binding"/>
    <property type="evidence" value="ECO:0007669"/>
    <property type="project" value="UniProtKB-UniRule"/>
</dbReference>
<dbReference type="Proteomes" id="UP000187485">
    <property type="component" value="Unassembled WGS sequence"/>
</dbReference>
<keyword evidence="5 6" id="KW-0238">DNA-binding</keyword>
<comment type="function">
    <text evidence="6">Required for chromosome condensation and partitioning.</text>
</comment>